<evidence type="ECO:0000313" key="1">
    <source>
        <dbReference type="EMBL" id="GAG10239.1"/>
    </source>
</evidence>
<organism evidence="1">
    <name type="scientific">marine sediment metagenome</name>
    <dbReference type="NCBI Taxonomy" id="412755"/>
    <lineage>
        <taxon>unclassified sequences</taxon>
        <taxon>metagenomes</taxon>
        <taxon>ecological metagenomes</taxon>
    </lineage>
</organism>
<protein>
    <submittedName>
        <fullName evidence="1">Uncharacterized protein</fullName>
    </submittedName>
</protein>
<dbReference type="EMBL" id="BARS01028588">
    <property type="protein sequence ID" value="GAG10239.1"/>
    <property type="molecule type" value="Genomic_DNA"/>
</dbReference>
<sequence length="85" mass="9624">MLNLDNVSTTGCSHWNTSGDNYEFASFGDTSFERQFCSLLKHHIHIYRLSGKMRLYTPAKGESPCYIDMGRNGYDGHFGSIFGYA</sequence>
<name>X0UWL0_9ZZZZ</name>
<reference evidence="1" key="1">
    <citation type="journal article" date="2014" name="Front. Microbiol.">
        <title>High frequency of phylogenetically diverse reductive dehalogenase-homologous genes in deep subseafloor sedimentary metagenomes.</title>
        <authorList>
            <person name="Kawai M."/>
            <person name="Futagami T."/>
            <person name="Toyoda A."/>
            <person name="Takaki Y."/>
            <person name="Nishi S."/>
            <person name="Hori S."/>
            <person name="Arai W."/>
            <person name="Tsubouchi T."/>
            <person name="Morono Y."/>
            <person name="Uchiyama I."/>
            <person name="Ito T."/>
            <person name="Fujiyama A."/>
            <person name="Inagaki F."/>
            <person name="Takami H."/>
        </authorList>
    </citation>
    <scope>NUCLEOTIDE SEQUENCE</scope>
    <source>
        <strain evidence="1">Expedition CK06-06</strain>
    </source>
</reference>
<accession>X0UWL0</accession>
<dbReference type="AlphaFoldDB" id="X0UWL0"/>
<gene>
    <name evidence="1" type="ORF">S01H1_44793</name>
</gene>
<comment type="caution">
    <text evidence="1">The sequence shown here is derived from an EMBL/GenBank/DDBJ whole genome shotgun (WGS) entry which is preliminary data.</text>
</comment>
<proteinExistence type="predicted"/>